<dbReference type="PANTHER" id="PTHR38457:SF1">
    <property type="entry name" value="REGULATOR ABRB-RELATED"/>
    <property type="match status" value="1"/>
</dbReference>
<feature type="transmembrane region" description="Helical" evidence="1">
    <location>
        <begin position="48"/>
        <end position="68"/>
    </location>
</feature>
<evidence type="ECO:0000256" key="1">
    <source>
        <dbReference type="SAM" id="Phobius"/>
    </source>
</evidence>
<gene>
    <name evidence="2" type="ORF">ACFPN9_05115</name>
</gene>
<dbReference type="RefSeq" id="WP_377815724.1">
    <property type="nucleotide sequence ID" value="NZ_JBHSLU010000007.1"/>
</dbReference>
<keyword evidence="1" id="KW-0472">Membrane</keyword>
<organism evidence="2 3">
    <name type="scientific">Bosea massiliensis</name>
    <dbReference type="NCBI Taxonomy" id="151419"/>
    <lineage>
        <taxon>Bacteria</taxon>
        <taxon>Pseudomonadati</taxon>
        <taxon>Pseudomonadota</taxon>
        <taxon>Alphaproteobacteria</taxon>
        <taxon>Hyphomicrobiales</taxon>
        <taxon>Boseaceae</taxon>
        <taxon>Bosea</taxon>
    </lineage>
</organism>
<reference evidence="3" key="1">
    <citation type="journal article" date="2019" name="Int. J. Syst. Evol. Microbiol.">
        <title>The Global Catalogue of Microorganisms (GCM) 10K type strain sequencing project: providing services to taxonomists for standard genome sequencing and annotation.</title>
        <authorList>
            <consortium name="The Broad Institute Genomics Platform"/>
            <consortium name="The Broad Institute Genome Sequencing Center for Infectious Disease"/>
            <person name="Wu L."/>
            <person name="Ma J."/>
        </authorList>
    </citation>
    <scope>NUCLEOTIDE SEQUENCE [LARGE SCALE GENOMIC DNA]</scope>
    <source>
        <strain evidence="3">CCUG 43117</strain>
    </source>
</reference>
<dbReference type="PIRSF" id="PIRSF038991">
    <property type="entry name" value="Protein_AbrB"/>
    <property type="match status" value="1"/>
</dbReference>
<keyword evidence="3" id="KW-1185">Reference proteome</keyword>
<accession>A0ABW0NVX7</accession>
<protein>
    <submittedName>
        <fullName evidence="2">AbrB family transcriptional regulator</fullName>
    </submittedName>
</protein>
<keyword evidence="1" id="KW-0812">Transmembrane</keyword>
<sequence>MAIAAVGGALFAFLGAPAAWLSGAMIMTLLVALVRPLPVLRRSWFDSTVLLSGAIIGSSATPEALAAAVRYPASLIILLFAMAGIMAATGTYLRYVARWSWLDSLLAAAPGALATVLAVAQSKGADIGRISVVQLLRLLVLVALLPGLMQLTGLHPAMAVAPPAKILDPWTMLLLLLAGFAAGLVLERLGVAAPMMFGAILSSAVAHGTGLVEGSLPPPVQIAVLVMLGSTMGARIGAIPRRDLLKLFPLAVGGLLVSLAVAFAFALPAALLAGVSYADSITAFAPGGLEAMAMLAFAMGLDMLYVSSHHLMRFLIIGFALPFLLDRLPSRLPER</sequence>
<feature type="transmembrane region" description="Helical" evidence="1">
    <location>
        <begin position="75"/>
        <end position="93"/>
    </location>
</feature>
<feature type="transmembrane region" description="Helical" evidence="1">
    <location>
        <begin position="169"/>
        <end position="186"/>
    </location>
</feature>
<dbReference type="Proteomes" id="UP001596060">
    <property type="component" value="Unassembled WGS sequence"/>
</dbReference>
<evidence type="ECO:0000313" key="3">
    <source>
        <dbReference type="Proteomes" id="UP001596060"/>
    </source>
</evidence>
<dbReference type="PANTHER" id="PTHR38457">
    <property type="entry name" value="REGULATOR ABRB-RELATED"/>
    <property type="match status" value="1"/>
</dbReference>
<feature type="transmembrane region" description="Helical" evidence="1">
    <location>
        <begin position="132"/>
        <end position="149"/>
    </location>
</feature>
<dbReference type="Pfam" id="PF05145">
    <property type="entry name" value="AbrB"/>
    <property type="match status" value="1"/>
</dbReference>
<proteinExistence type="predicted"/>
<feature type="transmembrane region" description="Helical" evidence="1">
    <location>
        <begin position="250"/>
        <end position="275"/>
    </location>
</feature>
<keyword evidence="1" id="KW-1133">Transmembrane helix</keyword>
<dbReference type="InterPro" id="IPR007820">
    <property type="entry name" value="AbrB_fam"/>
</dbReference>
<dbReference type="EMBL" id="JBHSLU010000007">
    <property type="protein sequence ID" value="MFC5504635.1"/>
    <property type="molecule type" value="Genomic_DNA"/>
</dbReference>
<evidence type="ECO:0000313" key="2">
    <source>
        <dbReference type="EMBL" id="MFC5504635.1"/>
    </source>
</evidence>
<feature type="transmembrane region" description="Helical" evidence="1">
    <location>
        <begin position="193"/>
        <end position="212"/>
    </location>
</feature>
<feature type="transmembrane region" description="Helical" evidence="1">
    <location>
        <begin position="281"/>
        <end position="299"/>
    </location>
</feature>
<feature type="transmembrane region" description="Helical" evidence="1">
    <location>
        <begin position="99"/>
        <end position="120"/>
    </location>
</feature>
<feature type="transmembrane region" description="Helical" evidence="1">
    <location>
        <begin position="218"/>
        <end position="238"/>
    </location>
</feature>
<comment type="caution">
    <text evidence="2">The sequence shown here is derived from an EMBL/GenBank/DDBJ whole genome shotgun (WGS) entry which is preliminary data.</text>
</comment>
<name>A0ABW0NVX7_9HYPH</name>